<evidence type="ECO:0000259" key="2">
    <source>
        <dbReference type="PROSITE" id="PS50835"/>
    </source>
</evidence>
<name>A0A5B7HME7_PORTR</name>
<keyword evidence="1" id="KW-0732">Signal</keyword>
<dbReference type="InterPro" id="IPR036179">
    <property type="entry name" value="Ig-like_dom_sf"/>
</dbReference>
<protein>
    <recommendedName>
        <fullName evidence="2">Ig-like domain-containing protein</fullName>
    </recommendedName>
</protein>
<keyword evidence="4" id="KW-1185">Reference proteome</keyword>
<feature type="signal peptide" evidence="1">
    <location>
        <begin position="1"/>
        <end position="23"/>
    </location>
</feature>
<dbReference type="AlphaFoldDB" id="A0A5B7HME7"/>
<evidence type="ECO:0000256" key="1">
    <source>
        <dbReference type="SAM" id="SignalP"/>
    </source>
</evidence>
<evidence type="ECO:0000313" key="3">
    <source>
        <dbReference type="EMBL" id="MPC71363.1"/>
    </source>
</evidence>
<dbReference type="PROSITE" id="PS50835">
    <property type="entry name" value="IG_LIKE"/>
    <property type="match status" value="1"/>
</dbReference>
<feature type="domain" description="Ig-like" evidence="2">
    <location>
        <begin position="20"/>
        <end position="131"/>
    </location>
</feature>
<evidence type="ECO:0000313" key="4">
    <source>
        <dbReference type="Proteomes" id="UP000324222"/>
    </source>
</evidence>
<organism evidence="3 4">
    <name type="scientific">Portunus trituberculatus</name>
    <name type="common">Swimming crab</name>
    <name type="synonym">Neptunus trituberculatus</name>
    <dbReference type="NCBI Taxonomy" id="210409"/>
    <lineage>
        <taxon>Eukaryota</taxon>
        <taxon>Metazoa</taxon>
        <taxon>Ecdysozoa</taxon>
        <taxon>Arthropoda</taxon>
        <taxon>Crustacea</taxon>
        <taxon>Multicrustacea</taxon>
        <taxon>Malacostraca</taxon>
        <taxon>Eumalacostraca</taxon>
        <taxon>Eucarida</taxon>
        <taxon>Decapoda</taxon>
        <taxon>Pleocyemata</taxon>
        <taxon>Brachyura</taxon>
        <taxon>Eubrachyura</taxon>
        <taxon>Portunoidea</taxon>
        <taxon>Portunidae</taxon>
        <taxon>Portuninae</taxon>
        <taxon>Portunus</taxon>
    </lineage>
</organism>
<comment type="caution">
    <text evidence="3">The sequence shown here is derived from an EMBL/GenBank/DDBJ whole genome shotgun (WGS) entry which is preliminary data.</text>
</comment>
<dbReference type="Proteomes" id="UP000324222">
    <property type="component" value="Unassembled WGS sequence"/>
</dbReference>
<dbReference type="InterPro" id="IPR007110">
    <property type="entry name" value="Ig-like_dom"/>
</dbReference>
<proteinExistence type="predicted"/>
<feature type="chain" id="PRO_5022842357" description="Ig-like domain-containing protein" evidence="1">
    <location>
        <begin position="24"/>
        <end position="135"/>
    </location>
</feature>
<dbReference type="SUPFAM" id="SSF48726">
    <property type="entry name" value="Immunoglobulin"/>
    <property type="match status" value="1"/>
</dbReference>
<accession>A0A5B7HME7</accession>
<dbReference type="EMBL" id="VSRR010032750">
    <property type="protein sequence ID" value="MPC71363.1"/>
    <property type="molecule type" value="Genomic_DNA"/>
</dbReference>
<sequence length="135" mass="14351">MANMSSALTTVLVVLAVAQSSVALSRWRSMAGQALVVNGTSTAVTNEGFLFCQAEVAPGVPLDHYQVSWTTASGTPLATWTPNTKTPSMLQGGRLGAYSYLLFRDFDASHGGDYICVLTYKGFHVDSSIITVQQA</sequence>
<gene>
    <name evidence="3" type="ORF">E2C01_065640</name>
</gene>
<reference evidence="3 4" key="1">
    <citation type="submission" date="2019-05" db="EMBL/GenBank/DDBJ databases">
        <title>Another draft genome of Portunus trituberculatus and its Hox gene families provides insights of decapod evolution.</title>
        <authorList>
            <person name="Jeong J.-H."/>
            <person name="Song I."/>
            <person name="Kim S."/>
            <person name="Choi T."/>
            <person name="Kim D."/>
            <person name="Ryu S."/>
            <person name="Kim W."/>
        </authorList>
    </citation>
    <scope>NUCLEOTIDE SEQUENCE [LARGE SCALE GENOMIC DNA]</scope>
    <source>
        <tissue evidence="3">Muscle</tissue>
    </source>
</reference>